<gene>
    <name evidence="7" type="ORF">BKP45_03355</name>
</gene>
<evidence type="ECO:0000259" key="6">
    <source>
        <dbReference type="PROSITE" id="PS51160"/>
    </source>
</evidence>
<dbReference type="PROSITE" id="PS50975">
    <property type="entry name" value="ATP_GRASP"/>
    <property type="match status" value="1"/>
</dbReference>
<sequence length="535" mass="60802">MERNNKYWLPHLENALPTEAFSDNLSMYTIALEGWRRGLTLKFFTINTVKGELKVRYSLTYQDREHKFSLSKGDKITSEAITTCKSKELTKQVLIKANVPTPIGDSFSSETSDEEIVMYANSIGYPLVVKPTDGSLGRGVMVNLQDEAKLRQALTYVRKELNYTDVIVEQFVEGEECRIYVIEDKVIGAANRIPANVIGDGTNNIETLIALKNKERKKNPTLSKRPLKVDNEVFELLASSGYTLQSVPKKGEQVFLRQKSNLSAGGDPVDYTDQLTPEIKDIAVRAVKATGMLHCGLDMMINKEKNTGSIIEVNSRAHFGSIMFPMEGVARDVPKAIVDYYFPETVDAEKSSYYFNMKQVMDILKNKLADEVIIPPAPQEEHVARKYTVSGDVQGVGYRRWVQKQARFLKLYGFAENLKNGKVIVLISGQKESVEQFDQRIHNEGPEKAIVKKVMKSEWTKPVKVGFEVLGQNISKYTIRLEAKLKDEKELTKTVTSEKEAMEKKYEKLINSRTWRYTSSIRKLASFRRRLFQKG</sequence>
<feature type="active site" evidence="3">
    <location>
        <position position="399"/>
    </location>
</feature>
<dbReference type="GO" id="GO:0046872">
    <property type="term" value="F:metal ion binding"/>
    <property type="evidence" value="ECO:0007669"/>
    <property type="project" value="InterPro"/>
</dbReference>
<dbReference type="InterPro" id="IPR011761">
    <property type="entry name" value="ATP-grasp"/>
</dbReference>
<organism evidence="7 8">
    <name type="scientific">Anaerobacillus alkalidiazotrophicus</name>
    <dbReference type="NCBI Taxonomy" id="472963"/>
    <lineage>
        <taxon>Bacteria</taxon>
        <taxon>Bacillati</taxon>
        <taxon>Bacillota</taxon>
        <taxon>Bacilli</taxon>
        <taxon>Bacillales</taxon>
        <taxon>Bacillaceae</taxon>
        <taxon>Anaerobacillus</taxon>
    </lineage>
</organism>
<dbReference type="InterPro" id="IPR013651">
    <property type="entry name" value="ATP-grasp_RimK-type"/>
</dbReference>
<comment type="similarity">
    <text evidence="4">Belongs to the acylphosphatase family.</text>
</comment>
<dbReference type="Pfam" id="PF08443">
    <property type="entry name" value="RimK"/>
    <property type="match status" value="1"/>
</dbReference>
<evidence type="ECO:0000259" key="5">
    <source>
        <dbReference type="PROSITE" id="PS50975"/>
    </source>
</evidence>
<feature type="domain" description="ATP-grasp" evidence="5">
    <location>
        <begin position="91"/>
        <end position="342"/>
    </location>
</feature>
<dbReference type="InterPro" id="IPR001792">
    <property type="entry name" value="Acylphosphatase-like_dom"/>
</dbReference>
<dbReference type="Gene3D" id="3.30.70.100">
    <property type="match status" value="1"/>
</dbReference>
<dbReference type="PROSITE" id="PS51160">
    <property type="entry name" value="ACYLPHOSPHATASE_3"/>
    <property type="match status" value="1"/>
</dbReference>
<dbReference type="Proteomes" id="UP000180057">
    <property type="component" value="Unassembled WGS sequence"/>
</dbReference>
<evidence type="ECO:0000256" key="4">
    <source>
        <dbReference type="RuleBase" id="RU004168"/>
    </source>
</evidence>
<dbReference type="Gene3D" id="3.30.470.20">
    <property type="entry name" value="ATP-grasp fold, B domain"/>
    <property type="match status" value="2"/>
</dbReference>
<comment type="caution">
    <text evidence="7">The sequence shown here is derived from an EMBL/GenBank/DDBJ whole genome shotgun (WGS) entry which is preliminary data.</text>
</comment>
<keyword evidence="2" id="KW-0547">Nucleotide-binding</keyword>
<dbReference type="GO" id="GO:0003998">
    <property type="term" value="F:acylphosphatase activity"/>
    <property type="evidence" value="ECO:0007669"/>
    <property type="project" value="UniProtKB-EC"/>
</dbReference>
<proteinExistence type="inferred from homology"/>
<dbReference type="InterPro" id="IPR036046">
    <property type="entry name" value="Acylphosphatase-like_dom_sf"/>
</dbReference>
<keyword evidence="2" id="KW-0067">ATP-binding</keyword>
<dbReference type="GO" id="GO:0009432">
    <property type="term" value="P:SOS response"/>
    <property type="evidence" value="ECO:0007669"/>
    <property type="project" value="TreeGrafter"/>
</dbReference>
<dbReference type="GO" id="GO:0018169">
    <property type="term" value="F:ribosomal S6-glutamic acid ligase activity"/>
    <property type="evidence" value="ECO:0007669"/>
    <property type="project" value="TreeGrafter"/>
</dbReference>
<dbReference type="SUPFAM" id="SSF56059">
    <property type="entry name" value="Glutathione synthetase ATP-binding domain-like"/>
    <property type="match status" value="1"/>
</dbReference>
<evidence type="ECO:0000256" key="3">
    <source>
        <dbReference type="PROSITE-ProRule" id="PRU00520"/>
    </source>
</evidence>
<reference evidence="7 8" key="1">
    <citation type="submission" date="2016-10" db="EMBL/GenBank/DDBJ databases">
        <title>Draft genome sequences of four alkaliphilic bacteria belonging to the Anaerobacillus genus.</title>
        <authorList>
            <person name="Bassil N.M."/>
            <person name="Lloyd J.R."/>
        </authorList>
    </citation>
    <scope>NUCLEOTIDE SEQUENCE [LARGE SCALE GENOMIC DNA]</scope>
    <source>
        <strain evidence="7 8">DSM 22531</strain>
    </source>
</reference>
<evidence type="ECO:0000313" key="8">
    <source>
        <dbReference type="Proteomes" id="UP000180057"/>
    </source>
</evidence>
<feature type="domain" description="Acylphosphatase-like" evidence="6">
    <location>
        <begin position="384"/>
        <end position="471"/>
    </location>
</feature>
<dbReference type="PANTHER" id="PTHR21621:SF0">
    <property type="entry name" value="BETA-CITRYLGLUTAMATE SYNTHASE B-RELATED"/>
    <property type="match status" value="1"/>
</dbReference>
<evidence type="ECO:0000256" key="2">
    <source>
        <dbReference type="PROSITE-ProRule" id="PRU00409"/>
    </source>
</evidence>
<dbReference type="RefSeq" id="WP_071388334.1">
    <property type="nucleotide sequence ID" value="NZ_MLQS01000001.1"/>
</dbReference>
<keyword evidence="8" id="KW-1185">Reference proteome</keyword>
<dbReference type="EMBL" id="MLQS01000001">
    <property type="protein sequence ID" value="OIJ21748.1"/>
    <property type="molecule type" value="Genomic_DNA"/>
</dbReference>
<dbReference type="GO" id="GO:0005524">
    <property type="term" value="F:ATP binding"/>
    <property type="evidence" value="ECO:0007669"/>
    <property type="project" value="UniProtKB-UniRule"/>
</dbReference>
<dbReference type="EC" id="3.6.1.7" evidence="3"/>
<dbReference type="GO" id="GO:0005737">
    <property type="term" value="C:cytoplasm"/>
    <property type="evidence" value="ECO:0007669"/>
    <property type="project" value="TreeGrafter"/>
</dbReference>
<accession>A0A1S2MAL6</accession>
<keyword evidence="3" id="KW-0378">Hydrolase</keyword>
<feature type="active site" evidence="3">
    <location>
        <position position="417"/>
    </location>
</feature>
<comment type="catalytic activity">
    <reaction evidence="3">
        <text>an acyl phosphate + H2O = a carboxylate + phosphate + H(+)</text>
        <dbReference type="Rhea" id="RHEA:14965"/>
        <dbReference type="ChEBI" id="CHEBI:15377"/>
        <dbReference type="ChEBI" id="CHEBI:15378"/>
        <dbReference type="ChEBI" id="CHEBI:29067"/>
        <dbReference type="ChEBI" id="CHEBI:43474"/>
        <dbReference type="ChEBI" id="CHEBI:59918"/>
        <dbReference type="EC" id="3.6.1.7"/>
    </reaction>
</comment>
<evidence type="ECO:0000313" key="7">
    <source>
        <dbReference type="EMBL" id="OIJ21748.1"/>
    </source>
</evidence>
<dbReference type="Pfam" id="PF00708">
    <property type="entry name" value="Acylphosphatase"/>
    <property type="match status" value="1"/>
</dbReference>
<evidence type="ECO:0000256" key="1">
    <source>
        <dbReference type="ARBA" id="ARBA00015991"/>
    </source>
</evidence>
<dbReference type="SMART" id="SM01209">
    <property type="entry name" value="GARS_A"/>
    <property type="match status" value="1"/>
</dbReference>
<dbReference type="SUPFAM" id="SSF54975">
    <property type="entry name" value="Acylphosphatase/BLUF domain-like"/>
    <property type="match status" value="1"/>
</dbReference>
<dbReference type="PANTHER" id="PTHR21621">
    <property type="entry name" value="RIBOSOMAL PROTEIN S6 MODIFICATION PROTEIN"/>
    <property type="match status" value="1"/>
</dbReference>
<protein>
    <recommendedName>
        <fullName evidence="1 3">acylphosphatase</fullName>
        <ecNumber evidence="3">3.6.1.7</ecNumber>
    </recommendedName>
</protein>
<dbReference type="STRING" id="472963.BKP45_03355"/>
<dbReference type="AlphaFoldDB" id="A0A1S2MAL6"/>
<name>A0A1S2MAL6_9BACI</name>